<name>A0AAF3EGA4_9BILA</name>
<dbReference type="SUPFAM" id="SSF53649">
    <property type="entry name" value="Alkaline phosphatase-like"/>
    <property type="match status" value="1"/>
</dbReference>
<dbReference type="CDD" id="cd16021">
    <property type="entry name" value="ALP_like"/>
    <property type="match status" value="1"/>
</dbReference>
<dbReference type="WBParaSite" id="MBELARI_LOCUS13026">
    <property type="protein sequence ID" value="MBELARI_LOCUS13026"/>
    <property type="gene ID" value="MBELARI_LOCUS13026"/>
</dbReference>
<dbReference type="Pfam" id="PF02995">
    <property type="entry name" value="DUF229"/>
    <property type="match status" value="1"/>
</dbReference>
<reference evidence="2" key="1">
    <citation type="submission" date="2024-02" db="UniProtKB">
        <authorList>
            <consortium name="WormBaseParasite"/>
        </authorList>
    </citation>
    <scope>IDENTIFICATION</scope>
</reference>
<organism evidence="1 2">
    <name type="scientific">Mesorhabditis belari</name>
    <dbReference type="NCBI Taxonomy" id="2138241"/>
    <lineage>
        <taxon>Eukaryota</taxon>
        <taxon>Metazoa</taxon>
        <taxon>Ecdysozoa</taxon>
        <taxon>Nematoda</taxon>
        <taxon>Chromadorea</taxon>
        <taxon>Rhabditida</taxon>
        <taxon>Rhabditina</taxon>
        <taxon>Rhabditomorpha</taxon>
        <taxon>Rhabditoidea</taxon>
        <taxon>Rhabditidae</taxon>
        <taxon>Mesorhabditinae</taxon>
        <taxon>Mesorhabditis</taxon>
    </lineage>
</organism>
<keyword evidence="1" id="KW-1185">Reference proteome</keyword>
<dbReference type="InterPro" id="IPR017850">
    <property type="entry name" value="Alkaline_phosphatase_core_sf"/>
</dbReference>
<dbReference type="Gene3D" id="3.40.720.10">
    <property type="entry name" value="Alkaline Phosphatase, subunit A"/>
    <property type="match status" value="1"/>
</dbReference>
<evidence type="ECO:0000313" key="2">
    <source>
        <dbReference type="WBParaSite" id="MBELARI_LOCUS13026"/>
    </source>
</evidence>
<dbReference type="GO" id="GO:0005615">
    <property type="term" value="C:extracellular space"/>
    <property type="evidence" value="ECO:0007669"/>
    <property type="project" value="TreeGrafter"/>
</dbReference>
<dbReference type="AlphaFoldDB" id="A0AAF3EGA4"/>
<dbReference type="PANTHER" id="PTHR10974:SF75">
    <property type="entry name" value="SULFATASE DOMAIN-CONTAINING PROTEIN"/>
    <property type="match status" value="1"/>
</dbReference>
<accession>A0AAF3EGA4</accession>
<sequence length="478" mass="55448">MTNLENRRISIKDNQIDGLRCKARCYDYLHSTRSIPRNWTEISKDDESDFDCDFVHTECRDVDGEIVDSFVHMQIVETGKSTVPKVSSPPNATMPDVYLFVLDSVASTQARRSLPRTLSFLETQMGGMHMHHLNKVGENSRPNGFAMLLGKRIKYLRREAMGGVDLEPVHNMTHVCKSYHDNDFVIFKEFEKIGYRTLFSDDYGAGSVFTYPDCFGFEKQEANHMYSTLTFIGRTNEQLRKFMGRGNCFERYSMQLKFIENFIHSYPGKNKFVTNWVSEIGHDDPNLLFHSDATYEQFFRSNQEKLENAFIFFAADHGPRYGSLVYTTLGKRELKNPLLHITVPKWLRSNEQLMSNLRENSLKLLTQYDVFATLLDILKYSPQSNYTDFSFIPMDESKINNGTSILRPLGPFSHRNCRNVPVDASYCLCEYRKEKIEDEEVGHRMAQFVIDEINEIFVEFNVTKLCTPLTLEKVEKGF</sequence>
<dbReference type="InterPro" id="IPR004245">
    <property type="entry name" value="DUF229"/>
</dbReference>
<protein>
    <submittedName>
        <fullName evidence="2">Uncharacterized protein</fullName>
    </submittedName>
</protein>
<proteinExistence type="predicted"/>
<dbReference type="Proteomes" id="UP000887575">
    <property type="component" value="Unassembled WGS sequence"/>
</dbReference>
<dbReference type="PANTHER" id="PTHR10974">
    <property type="entry name" value="FI08016P-RELATED"/>
    <property type="match status" value="1"/>
</dbReference>
<evidence type="ECO:0000313" key="1">
    <source>
        <dbReference type="Proteomes" id="UP000887575"/>
    </source>
</evidence>